<evidence type="ECO:0000256" key="4">
    <source>
        <dbReference type="ARBA" id="ARBA00022801"/>
    </source>
</evidence>
<dbReference type="RefSeq" id="WP_140231495.1">
    <property type="nucleotide sequence ID" value="NZ_BAAAEV010000002.1"/>
</dbReference>
<keyword evidence="6" id="KW-0464">Manganese</keyword>
<evidence type="ECO:0000256" key="5">
    <source>
        <dbReference type="ARBA" id="ARBA00022842"/>
    </source>
</evidence>
<comment type="cofactor">
    <cofactor evidence="1">
        <name>Mn(2+)</name>
        <dbReference type="ChEBI" id="CHEBI:29035"/>
    </cofactor>
</comment>
<keyword evidence="5" id="KW-0460">Magnesium</keyword>
<dbReference type="InterPro" id="IPR000086">
    <property type="entry name" value="NUDIX_hydrolase_dom"/>
</dbReference>
<dbReference type="PANTHER" id="PTHR12318">
    <property type="entry name" value="TESTOSTERONE-REGULATED PROTEIN RP2"/>
    <property type="match status" value="1"/>
</dbReference>
<evidence type="ECO:0000313" key="9">
    <source>
        <dbReference type="Proteomes" id="UP000788153"/>
    </source>
</evidence>
<feature type="domain" description="Nudix hydrolase" evidence="7">
    <location>
        <begin position="5"/>
        <end position="191"/>
    </location>
</feature>
<evidence type="ECO:0000256" key="6">
    <source>
        <dbReference type="ARBA" id="ARBA00023211"/>
    </source>
</evidence>
<dbReference type="PANTHER" id="PTHR12318:SF0">
    <property type="entry name" value="ACYL-COENZYME A DIPHOSPHATASE NUDT19"/>
    <property type="match status" value="1"/>
</dbReference>
<dbReference type="SUPFAM" id="SSF55811">
    <property type="entry name" value="Nudix"/>
    <property type="match status" value="1"/>
</dbReference>
<comment type="caution">
    <text evidence="8">The sequence shown here is derived from an EMBL/GenBank/DDBJ whole genome shotgun (WGS) entry which is preliminary data.</text>
</comment>
<dbReference type="InterPro" id="IPR015797">
    <property type="entry name" value="NUDIX_hydrolase-like_dom_sf"/>
</dbReference>
<comment type="cofactor">
    <cofactor evidence="2">
        <name>Mg(2+)</name>
        <dbReference type="ChEBI" id="CHEBI:18420"/>
    </cofactor>
</comment>
<accession>A0ABX0U513</accession>
<dbReference type="Gene3D" id="3.90.79.10">
    <property type="entry name" value="Nucleoside Triphosphate Pyrophosphohydrolase"/>
    <property type="match status" value="1"/>
</dbReference>
<evidence type="ECO:0000256" key="3">
    <source>
        <dbReference type="ARBA" id="ARBA00022723"/>
    </source>
</evidence>
<keyword evidence="9" id="KW-1185">Reference proteome</keyword>
<proteinExistence type="predicted"/>
<evidence type="ECO:0000313" key="8">
    <source>
        <dbReference type="EMBL" id="NIJ23868.1"/>
    </source>
</evidence>
<name>A0ABX0U513_9SPHN</name>
<organism evidence="8 9">
    <name type="scientific">Sphingomonas japonica</name>
    <dbReference type="NCBI Taxonomy" id="511662"/>
    <lineage>
        <taxon>Bacteria</taxon>
        <taxon>Pseudomonadati</taxon>
        <taxon>Pseudomonadota</taxon>
        <taxon>Alphaproteobacteria</taxon>
        <taxon>Sphingomonadales</taxon>
        <taxon>Sphingomonadaceae</taxon>
        <taxon>Sphingomonas</taxon>
    </lineage>
</organism>
<gene>
    <name evidence="8" type="ORF">FHT01_001410</name>
</gene>
<evidence type="ECO:0000259" key="7">
    <source>
        <dbReference type="PROSITE" id="PS51462"/>
    </source>
</evidence>
<dbReference type="PROSITE" id="PS51462">
    <property type="entry name" value="NUDIX"/>
    <property type="match status" value="1"/>
</dbReference>
<protein>
    <submittedName>
        <fullName evidence="8">8-oxo-dGTP pyrophosphatase MutT (NUDIX family)</fullName>
    </submittedName>
</protein>
<sequence length="251" mass="26509">MPDLPAIAAATLIVMRDVPTGPPEIAMVERAQAMAFAGGALVFPGGRVDTADRTLAQRFGGDADDIAARIAAIRETIEEAGIAIGLSRPLDAPAIRALGSDVYGGVAIGDALDSRGVSIDPAALTPFARWLPKGVAHRIFDTSFYIARAPVDAPQARVDGGENVRLIWASAQAILDDADAGRCEIIFPTRRNLERLARFANVDAALVDAAACPVTTVTPWIEERGGDRFLCIPEGLGYPITAERLDAVRRA</sequence>
<keyword evidence="4" id="KW-0378">Hydrolase</keyword>
<dbReference type="Proteomes" id="UP000788153">
    <property type="component" value="Unassembled WGS sequence"/>
</dbReference>
<evidence type="ECO:0000256" key="2">
    <source>
        <dbReference type="ARBA" id="ARBA00001946"/>
    </source>
</evidence>
<dbReference type="EMBL" id="JAASQP010000001">
    <property type="protein sequence ID" value="NIJ23868.1"/>
    <property type="molecule type" value="Genomic_DNA"/>
</dbReference>
<keyword evidence="3" id="KW-0479">Metal-binding</keyword>
<dbReference type="InterPro" id="IPR039121">
    <property type="entry name" value="NUDT19"/>
</dbReference>
<evidence type="ECO:0000256" key="1">
    <source>
        <dbReference type="ARBA" id="ARBA00001936"/>
    </source>
</evidence>
<reference evidence="8 9" key="1">
    <citation type="submission" date="2020-03" db="EMBL/GenBank/DDBJ databases">
        <title>Genomic Encyclopedia of Type Strains, Phase IV (KMG-IV): sequencing the most valuable type-strain genomes for metagenomic binning, comparative biology and taxonomic classification.</title>
        <authorList>
            <person name="Goeker M."/>
        </authorList>
    </citation>
    <scope>NUCLEOTIDE SEQUENCE [LARGE SCALE GENOMIC DNA]</scope>
    <source>
        <strain evidence="8 9">DSM 22753</strain>
    </source>
</reference>